<evidence type="ECO:0000313" key="2">
    <source>
        <dbReference type="Proteomes" id="UP001489004"/>
    </source>
</evidence>
<organism evidence="1 2">
    <name type="scientific">[Myrmecia] bisecta</name>
    <dbReference type="NCBI Taxonomy" id="41462"/>
    <lineage>
        <taxon>Eukaryota</taxon>
        <taxon>Viridiplantae</taxon>
        <taxon>Chlorophyta</taxon>
        <taxon>core chlorophytes</taxon>
        <taxon>Trebouxiophyceae</taxon>
        <taxon>Trebouxiales</taxon>
        <taxon>Trebouxiaceae</taxon>
        <taxon>Myrmecia</taxon>
    </lineage>
</organism>
<dbReference type="PANTHER" id="PTHR28674:SF1">
    <property type="entry name" value="NOP PROTEIN CHAPERONE 1"/>
    <property type="match status" value="1"/>
</dbReference>
<name>A0AAW1PLH1_9CHLO</name>
<sequence length="85" mass="9357">MADKTLQRLDVQAQPDLVTRLLKGEQATPAGRPAIGPVPTSSILDRVRGFLPSLESANEDLARRMAEEPAQNFDIEARSARLWMA</sequence>
<protein>
    <submittedName>
        <fullName evidence="1">Uncharacterized protein</fullName>
    </submittedName>
</protein>
<proteinExistence type="predicted"/>
<reference evidence="1 2" key="1">
    <citation type="journal article" date="2024" name="Nat. Commun.">
        <title>Phylogenomics reveals the evolutionary origins of lichenization in chlorophyte algae.</title>
        <authorList>
            <person name="Puginier C."/>
            <person name="Libourel C."/>
            <person name="Otte J."/>
            <person name="Skaloud P."/>
            <person name="Haon M."/>
            <person name="Grisel S."/>
            <person name="Petersen M."/>
            <person name="Berrin J.G."/>
            <person name="Delaux P.M."/>
            <person name="Dal Grande F."/>
            <person name="Keller J."/>
        </authorList>
    </citation>
    <scope>NUCLEOTIDE SEQUENCE [LARGE SCALE GENOMIC DNA]</scope>
    <source>
        <strain evidence="1 2">SAG 2043</strain>
    </source>
</reference>
<dbReference type="Proteomes" id="UP001489004">
    <property type="component" value="Unassembled WGS sequence"/>
</dbReference>
<dbReference type="InterPro" id="IPR027921">
    <property type="entry name" value="NOPCHAP1"/>
</dbReference>
<evidence type="ECO:0000313" key="1">
    <source>
        <dbReference type="EMBL" id="KAK9808784.1"/>
    </source>
</evidence>
<keyword evidence="2" id="KW-1185">Reference proteome</keyword>
<dbReference type="EMBL" id="JALJOR010000011">
    <property type="protein sequence ID" value="KAK9808784.1"/>
    <property type="molecule type" value="Genomic_DNA"/>
</dbReference>
<dbReference type="PANTHER" id="PTHR28674">
    <property type="entry name" value="SIMILAR TO DNA SEGMENT, CHR 10, WAYNE STATE UNIVERSITY 102,-EXPRESSED"/>
    <property type="match status" value="1"/>
</dbReference>
<accession>A0AAW1PLH1</accession>
<comment type="caution">
    <text evidence="1">The sequence shown here is derived from an EMBL/GenBank/DDBJ whole genome shotgun (WGS) entry which is preliminary data.</text>
</comment>
<gene>
    <name evidence="1" type="ORF">WJX72_003631</name>
</gene>
<dbReference type="GO" id="GO:0000492">
    <property type="term" value="P:box C/D snoRNP assembly"/>
    <property type="evidence" value="ECO:0007669"/>
    <property type="project" value="InterPro"/>
</dbReference>
<dbReference type="AlphaFoldDB" id="A0AAW1PLH1"/>
<dbReference type="GO" id="GO:0062064">
    <property type="term" value="F:box C/D methylation guide snoRNP complex binding"/>
    <property type="evidence" value="ECO:0007669"/>
    <property type="project" value="TreeGrafter"/>
</dbReference>